<proteinExistence type="predicted"/>
<sequence>MLVRTDKWPTGFNCQDLVVLNEREMAAWVACHLARYPLLHRMMDEYVFFACAGFWSNNPPA</sequence>
<evidence type="ECO:0000313" key="1">
    <source>
        <dbReference type="EMBL" id="EBP3695786.1"/>
    </source>
</evidence>
<name>A0A5U3CXN7_SALDZ</name>
<dbReference type="EMBL" id="AAGLNK010000028">
    <property type="protein sequence ID" value="EBP3695786.1"/>
    <property type="molecule type" value="Genomic_DNA"/>
</dbReference>
<comment type="caution">
    <text evidence="1">The sequence shown here is derived from an EMBL/GenBank/DDBJ whole genome shotgun (WGS) entry which is preliminary data.</text>
</comment>
<protein>
    <submittedName>
        <fullName evidence="1">Uncharacterized protein</fullName>
    </submittedName>
</protein>
<organism evidence="1">
    <name type="scientific">Salmonella diarizonae</name>
    <dbReference type="NCBI Taxonomy" id="59204"/>
    <lineage>
        <taxon>Bacteria</taxon>
        <taxon>Pseudomonadati</taxon>
        <taxon>Pseudomonadota</taxon>
        <taxon>Gammaproteobacteria</taxon>
        <taxon>Enterobacterales</taxon>
        <taxon>Enterobacteriaceae</taxon>
        <taxon>Salmonella</taxon>
    </lineage>
</organism>
<gene>
    <name evidence="1" type="ORF">PG27_21945</name>
</gene>
<accession>A0A5U3CXN7</accession>
<reference evidence="1" key="1">
    <citation type="submission" date="2018-07" db="EMBL/GenBank/DDBJ databases">
        <authorList>
            <consortium name="GenomeTrakr network: Whole genome sequencing for foodborne pathogen traceback"/>
        </authorList>
    </citation>
    <scope>NUCLEOTIDE SEQUENCE</scope>
    <source>
        <strain evidence="1">CFSAN008697</strain>
    </source>
</reference>
<dbReference type="AlphaFoldDB" id="A0A5U3CXN7"/>